<dbReference type="AlphaFoldDB" id="A0A7G8AFZ6"/>
<proteinExistence type="predicted"/>
<evidence type="ECO:0000256" key="1">
    <source>
        <dbReference type="SAM" id="MobiDB-lite"/>
    </source>
</evidence>
<geneLocation type="plasmid" evidence="2">
    <name>pYK16-mcr-10</name>
</geneLocation>
<organism evidence="2">
    <name type="scientific">Enterobacter roggenkampii</name>
    <dbReference type="NCBI Taxonomy" id="1812935"/>
    <lineage>
        <taxon>Bacteria</taxon>
        <taxon>Pseudomonadati</taxon>
        <taxon>Pseudomonadota</taxon>
        <taxon>Gammaproteobacteria</taxon>
        <taxon>Enterobacterales</taxon>
        <taxon>Enterobacteriaceae</taxon>
        <taxon>Enterobacter</taxon>
        <taxon>Enterobacter cloacae complex</taxon>
    </lineage>
</organism>
<keyword evidence="2" id="KW-0614">Plasmid</keyword>
<protein>
    <submittedName>
        <fullName evidence="2">Uncharacterized protein</fullName>
    </submittedName>
</protein>
<dbReference type="EMBL" id="MT468575">
    <property type="protein sequence ID" value="QNI18537.1"/>
    <property type="molecule type" value="Genomic_DNA"/>
</dbReference>
<sequence>MTYSFADFCGKKKMTGVLSHQNGFTGSETVGDREGRAKNARIFRKKPAPEAPVRGM</sequence>
<evidence type="ECO:0000313" key="2">
    <source>
        <dbReference type="EMBL" id="QNI18537.1"/>
    </source>
</evidence>
<name>A0A7G8AFZ6_9ENTR</name>
<accession>A0A7G8AFZ6</accession>
<reference evidence="2" key="1">
    <citation type="journal article" date="2020" name="Antimicrob. Agents">
        <title>Detection of mobile colistin resistance gene mcr-10.1 in a conjugative plasmid from Enterobacter roggenkampii of chicken origin in China.</title>
        <authorList>
            <person name="Lei C.W."/>
            <person name="Zhang Y."/>
            <person name="Wang Y.T."/>
            <person name="Wang H.N."/>
        </authorList>
    </citation>
    <scope>NUCLEOTIDE SEQUENCE</scope>
    <source>
        <strain evidence="2">YK16</strain>
        <plasmid evidence="2">pYK16-mcr-10</plasmid>
    </source>
</reference>
<feature type="region of interest" description="Disordered" evidence="1">
    <location>
        <begin position="26"/>
        <end position="56"/>
    </location>
</feature>